<evidence type="ECO:0000256" key="1">
    <source>
        <dbReference type="SAM" id="MobiDB-lite"/>
    </source>
</evidence>
<evidence type="ECO:0000313" key="2">
    <source>
        <dbReference type="EMBL" id="CAH9075380.1"/>
    </source>
</evidence>
<feature type="compositionally biased region" description="Polar residues" evidence="1">
    <location>
        <begin position="45"/>
        <end position="58"/>
    </location>
</feature>
<feature type="region of interest" description="Disordered" evidence="1">
    <location>
        <begin position="43"/>
        <end position="62"/>
    </location>
</feature>
<comment type="caution">
    <text evidence="2">The sequence shown here is derived from an EMBL/GenBank/DDBJ whole genome shotgun (WGS) entry which is preliminary data.</text>
</comment>
<reference evidence="2" key="1">
    <citation type="submission" date="2022-07" db="EMBL/GenBank/DDBJ databases">
        <authorList>
            <person name="Macas J."/>
            <person name="Novak P."/>
            <person name="Neumann P."/>
        </authorList>
    </citation>
    <scope>NUCLEOTIDE SEQUENCE</scope>
</reference>
<gene>
    <name evidence="2" type="ORF">CEPIT_LOCUS5366</name>
</gene>
<dbReference type="AlphaFoldDB" id="A0AAV0CE60"/>
<dbReference type="Proteomes" id="UP001152523">
    <property type="component" value="Unassembled WGS sequence"/>
</dbReference>
<proteinExistence type="predicted"/>
<protein>
    <submittedName>
        <fullName evidence="2">Uncharacterized protein</fullName>
    </submittedName>
</protein>
<dbReference type="EMBL" id="CAMAPF010000028">
    <property type="protein sequence ID" value="CAH9075380.1"/>
    <property type="molecule type" value="Genomic_DNA"/>
</dbReference>
<name>A0AAV0CE60_9ASTE</name>
<sequence length="255" mass="27358">MIILKLISKIKHELKTCVHPLCSQFLIDSDQSTMNILESVRTEKSQYNQTTRNQSTNPKIPKTKSKGYRFAVLFQLAEELPVAFTGLCTGVIGGAFTPSLPESPAGAGEGETPGATLFPAVNCNVVIAPILSDPIKCLAGTSPAANGPTCHRVFNCDSAGSLLTVAEIHTASSDPATAEAFRTVHGRSCSVMPPPELKVRLYCFTVRFPDFGFIATKANAPFMPVPLPALMPKADHCPFVVFTPKVKERVELAAV</sequence>
<evidence type="ECO:0000313" key="3">
    <source>
        <dbReference type="Proteomes" id="UP001152523"/>
    </source>
</evidence>
<organism evidence="2 3">
    <name type="scientific">Cuscuta epithymum</name>
    <dbReference type="NCBI Taxonomy" id="186058"/>
    <lineage>
        <taxon>Eukaryota</taxon>
        <taxon>Viridiplantae</taxon>
        <taxon>Streptophyta</taxon>
        <taxon>Embryophyta</taxon>
        <taxon>Tracheophyta</taxon>
        <taxon>Spermatophyta</taxon>
        <taxon>Magnoliopsida</taxon>
        <taxon>eudicotyledons</taxon>
        <taxon>Gunneridae</taxon>
        <taxon>Pentapetalae</taxon>
        <taxon>asterids</taxon>
        <taxon>lamiids</taxon>
        <taxon>Solanales</taxon>
        <taxon>Convolvulaceae</taxon>
        <taxon>Cuscuteae</taxon>
        <taxon>Cuscuta</taxon>
        <taxon>Cuscuta subgen. Cuscuta</taxon>
    </lineage>
</organism>
<keyword evidence="3" id="KW-1185">Reference proteome</keyword>
<accession>A0AAV0CE60</accession>